<reference evidence="2" key="1">
    <citation type="journal article" date="2024" name="Proc. Natl. Acad. Sci. U.S.A.">
        <title>Extraordinary preservation of gene collinearity over three hundred million years revealed in homosporous lycophytes.</title>
        <authorList>
            <person name="Li C."/>
            <person name="Wickell D."/>
            <person name="Kuo L.Y."/>
            <person name="Chen X."/>
            <person name="Nie B."/>
            <person name="Liao X."/>
            <person name="Peng D."/>
            <person name="Ji J."/>
            <person name="Jenkins J."/>
            <person name="Williams M."/>
            <person name="Shu S."/>
            <person name="Plott C."/>
            <person name="Barry K."/>
            <person name="Rajasekar S."/>
            <person name="Grimwood J."/>
            <person name="Han X."/>
            <person name="Sun S."/>
            <person name="Hou Z."/>
            <person name="He W."/>
            <person name="Dai G."/>
            <person name="Sun C."/>
            <person name="Schmutz J."/>
            <person name="Leebens-Mack J.H."/>
            <person name="Li F.W."/>
            <person name="Wang L."/>
        </authorList>
    </citation>
    <scope>NUCLEOTIDE SEQUENCE [LARGE SCALE GENOMIC DNA]</scope>
    <source>
        <strain evidence="2">cv. PW_Plant_1</strain>
    </source>
</reference>
<gene>
    <name evidence="1" type="ORF">O6H91_13G024400</name>
</gene>
<proteinExistence type="predicted"/>
<dbReference type="Proteomes" id="UP001162992">
    <property type="component" value="Chromosome 13"/>
</dbReference>
<keyword evidence="2" id="KW-1185">Reference proteome</keyword>
<accession>A0ACC2BT10</accession>
<evidence type="ECO:0000313" key="1">
    <source>
        <dbReference type="EMBL" id="KAJ7532891.1"/>
    </source>
</evidence>
<sequence>MAQVGPRAWNRDRVHAENKNASEENHLELGFPSSGWNLAPEPAEDKLFSNSSPSCVMPYGGSSFGLMQGCYSGWSVLQHPSKQDPASPRPNFSALISSLHQLPDLHANPPMLPILCRSNDWRRAAPNSLPFESNSEEKAPRKHGLFHYQMGRTLPAVWGNYGELIGMSKMIPKEILNAKALAASKSHSEAERRRRERINTHLGTLRSLIPSTTKTDKASLLAEVVHCIKKLKRQAAEIAQVCPIPTDIDELQVDTDSSLGGDRVLIRASLCCDDRPDLLSDLIRASRDLKLQTVKAEIFMLGGRVKNVILLTRGDGTSCKQEGPSVSSVQEALREVMEKSGLNELSPSNFLSNKRQRMGYHSCSKV</sequence>
<evidence type="ECO:0000313" key="2">
    <source>
        <dbReference type="Proteomes" id="UP001162992"/>
    </source>
</evidence>
<dbReference type="EMBL" id="CM055104">
    <property type="protein sequence ID" value="KAJ7532891.1"/>
    <property type="molecule type" value="Genomic_DNA"/>
</dbReference>
<comment type="caution">
    <text evidence="1">The sequence shown here is derived from an EMBL/GenBank/DDBJ whole genome shotgun (WGS) entry which is preliminary data.</text>
</comment>
<protein>
    <submittedName>
        <fullName evidence="1">Uncharacterized protein</fullName>
    </submittedName>
</protein>
<organism evidence="1 2">
    <name type="scientific">Diphasiastrum complanatum</name>
    <name type="common">Issler's clubmoss</name>
    <name type="synonym">Lycopodium complanatum</name>
    <dbReference type="NCBI Taxonomy" id="34168"/>
    <lineage>
        <taxon>Eukaryota</taxon>
        <taxon>Viridiplantae</taxon>
        <taxon>Streptophyta</taxon>
        <taxon>Embryophyta</taxon>
        <taxon>Tracheophyta</taxon>
        <taxon>Lycopodiopsida</taxon>
        <taxon>Lycopodiales</taxon>
        <taxon>Lycopodiaceae</taxon>
        <taxon>Lycopodioideae</taxon>
        <taxon>Diphasiastrum</taxon>
    </lineage>
</organism>
<name>A0ACC2BT10_DIPCM</name>